<feature type="binding site" evidence="17">
    <location>
        <begin position="98"/>
        <end position="99"/>
    </location>
    <ligand>
        <name>ATP</name>
        <dbReference type="ChEBI" id="CHEBI:30616"/>
    </ligand>
</feature>
<feature type="binding site" evidence="17">
    <location>
        <position position="13"/>
    </location>
    <ligand>
        <name>ATP</name>
        <dbReference type="ChEBI" id="CHEBI:30616"/>
    </ligand>
</feature>
<dbReference type="PANTHER" id="PTHR34299">
    <property type="entry name" value="DIACYLGLYCEROL KINASE"/>
    <property type="match status" value="1"/>
</dbReference>
<reference evidence="20 21" key="1">
    <citation type="journal article" date="2016" name="Sci. Rep.">
        <title>Complete genome sequence and transcriptomic analysis of a novel marine strain Bacillus weihaiensis reveals the mechanism of brown algae degradation.</title>
        <authorList>
            <person name="Zhu Y."/>
            <person name="Chen P."/>
            <person name="Bao Y."/>
            <person name="Men Y."/>
            <person name="Zeng Y."/>
            <person name="Yang J."/>
            <person name="Sun J."/>
            <person name="Sun Y."/>
        </authorList>
    </citation>
    <scope>NUCLEOTIDE SEQUENCE [LARGE SCALE GENOMIC DNA]</scope>
    <source>
        <strain evidence="20 21">Alg07</strain>
    </source>
</reference>
<evidence type="ECO:0000256" key="12">
    <source>
        <dbReference type="ARBA" id="ARBA00023136"/>
    </source>
</evidence>
<feature type="binding site" evidence="18">
    <location>
        <position position="32"/>
    </location>
    <ligand>
        <name>a divalent metal cation</name>
        <dbReference type="ChEBI" id="CHEBI:60240"/>
    </ligand>
</feature>
<dbReference type="AlphaFoldDB" id="A0A1L3MPV2"/>
<feature type="binding site" evidence="18">
    <location>
        <position position="80"/>
    </location>
    <ligand>
        <name>a divalent metal cation</name>
        <dbReference type="ChEBI" id="CHEBI:60240"/>
    </ligand>
</feature>
<keyword evidence="7 17" id="KW-0547">Nucleotide-binding</keyword>
<dbReference type="KEGG" id="bwh:A9C19_06045"/>
<dbReference type="InterPro" id="IPR036945">
    <property type="entry name" value="DAGK_sf"/>
</dbReference>
<evidence type="ECO:0000256" key="13">
    <source>
        <dbReference type="ARBA" id="ARBA00023209"/>
    </source>
</evidence>
<dbReference type="GO" id="GO:0005886">
    <property type="term" value="C:plasma membrane"/>
    <property type="evidence" value="ECO:0007669"/>
    <property type="project" value="UniProtKB-SubCell"/>
</dbReference>
<dbReference type="OrthoDB" id="9789934at2"/>
<keyword evidence="8 20" id="KW-0418">Kinase</keyword>
<evidence type="ECO:0000256" key="1">
    <source>
        <dbReference type="ARBA" id="ARBA00004651"/>
    </source>
</evidence>
<organism evidence="20 21">
    <name type="scientific">Bacillus weihaiensis</name>
    <dbReference type="NCBI Taxonomy" id="1547283"/>
    <lineage>
        <taxon>Bacteria</taxon>
        <taxon>Bacillati</taxon>
        <taxon>Bacillota</taxon>
        <taxon>Bacilli</taxon>
        <taxon>Bacillales</taxon>
        <taxon>Bacillaceae</taxon>
        <taxon>Bacillus</taxon>
    </lineage>
</organism>
<evidence type="ECO:0000256" key="16">
    <source>
        <dbReference type="PIRSR" id="PIRSR600829-2"/>
    </source>
</evidence>
<dbReference type="Proteomes" id="UP000181936">
    <property type="component" value="Chromosome"/>
</dbReference>
<dbReference type="PROSITE" id="PS01069">
    <property type="entry name" value="DAGK_PROKAR"/>
    <property type="match status" value="1"/>
</dbReference>
<keyword evidence="18" id="KW-0460">Magnesium</keyword>
<evidence type="ECO:0000256" key="3">
    <source>
        <dbReference type="ARBA" id="ARBA00022475"/>
    </source>
</evidence>
<name>A0A1L3MPV2_9BACI</name>
<keyword evidence="14" id="KW-1208">Phospholipid metabolism</keyword>
<evidence type="ECO:0000256" key="19">
    <source>
        <dbReference type="SAM" id="Phobius"/>
    </source>
</evidence>
<feature type="transmembrane region" description="Helical" evidence="19">
    <location>
        <begin position="100"/>
        <end position="121"/>
    </location>
</feature>
<evidence type="ECO:0000256" key="8">
    <source>
        <dbReference type="ARBA" id="ARBA00022777"/>
    </source>
</evidence>
<dbReference type="GO" id="GO:0046872">
    <property type="term" value="F:metal ion binding"/>
    <property type="evidence" value="ECO:0007669"/>
    <property type="project" value="UniProtKB-KW"/>
</dbReference>
<sequence>MDLKDPKSPEWQRFLKSFTYAWNGIYRTYRSERNFQFHVSIGMIVIVMGFIFHLNIFEWVVLLFLIGGMLALELMNTALEHVVDLVTDEYKPLAKSAKDASAGAVLVYAVLSAIIGVILFYNHLFQ</sequence>
<feature type="binding site" evidence="16">
    <location>
        <position position="13"/>
    </location>
    <ligand>
        <name>substrate</name>
    </ligand>
</feature>
<evidence type="ECO:0000313" key="21">
    <source>
        <dbReference type="Proteomes" id="UP000181936"/>
    </source>
</evidence>
<feature type="transmembrane region" description="Helical" evidence="19">
    <location>
        <begin position="59"/>
        <end position="79"/>
    </location>
</feature>
<dbReference type="InterPro" id="IPR033717">
    <property type="entry name" value="UDPK"/>
</dbReference>
<evidence type="ECO:0000256" key="5">
    <source>
        <dbReference type="ARBA" id="ARBA00022679"/>
    </source>
</evidence>
<keyword evidence="6 19" id="KW-0812">Transmembrane</keyword>
<evidence type="ECO:0000256" key="9">
    <source>
        <dbReference type="ARBA" id="ARBA00022840"/>
    </source>
</evidence>
<proteinExistence type="inferred from homology"/>
<feature type="binding site" evidence="17">
    <location>
        <position position="20"/>
    </location>
    <ligand>
        <name>ATP</name>
        <dbReference type="ChEBI" id="CHEBI:30616"/>
    </ligand>
</feature>
<evidence type="ECO:0000313" key="20">
    <source>
        <dbReference type="EMBL" id="APH04342.1"/>
    </source>
</evidence>
<keyword evidence="21" id="KW-1185">Reference proteome</keyword>
<keyword evidence="4" id="KW-0444">Lipid biosynthesis</keyword>
<gene>
    <name evidence="20" type="ORF">A9C19_06045</name>
</gene>
<keyword evidence="10 19" id="KW-1133">Transmembrane helix</keyword>
<evidence type="ECO:0000256" key="14">
    <source>
        <dbReference type="ARBA" id="ARBA00023264"/>
    </source>
</evidence>
<dbReference type="EMBL" id="CP016020">
    <property type="protein sequence ID" value="APH04342.1"/>
    <property type="molecule type" value="Genomic_DNA"/>
</dbReference>
<evidence type="ECO:0000256" key="2">
    <source>
        <dbReference type="ARBA" id="ARBA00005967"/>
    </source>
</evidence>
<evidence type="ECO:0000256" key="7">
    <source>
        <dbReference type="ARBA" id="ARBA00022741"/>
    </source>
</evidence>
<feature type="binding site" evidence="17">
    <location>
        <position position="32"/>
    </location>
    <ligand>
        <name>ATP</name>
        <dbReference type="ChEBI" id="CHEBI:30616"/>
    </ligand>
</feature>
<evidence type="ECO:0000256" key="17">
    <source>
        <dbReference type="PIRSR" id="PIRSR600829-3"/>
    </source>
</evidence>
<dbReference type="STRING" id="1547283.A9C19_06045"/>
<keyword evidence="3" id="KW-1003">Cell membrane</keyword>
<comment type="cofactor">
    <cofactor evidence="18">
        <name>Mg(2+)</name>
        <dbReference type="ChEBI" id="CHEBI:18420"/>
    </cofactor>
    <text evidence="18">Mn(2+), Zn(2+), Cd(2+) and Co(2+) support activity to lesser extents.</text>
</comment>
<dbReference type="CDD" id="cd14265">
    <property type="entry name" value="UDPK_IM_like"/>
    <property type="match status" value="1"/>
</dbReference>
<dbReference type="PANTHER" id="PTHR34299:SF1">
    <property type="entry name" value="DIACYLGLYCEROL KINASE"/>
    <property type="match status" value="1"/>
</dbReference>
<keyword evidence="9 17" id="KW-0067">ATP-binding</keyword>
<evidence type="ECO:0000256" key="6">
    <source>
        <dbReference type="ARBA" id="ARBA00022692"/>
    </source>
</evidence>
<keyword evidence="18" id="KW-0479">Metal-binding</keyword>
<dbReference type="Pfam" id="PF01219">
    <property type="entry name" value="DAGK_prokar"/>
    <property type="match status" value="1"/>
</dbReference>
<protein>
    <submittedName>
        <fullName evidence="20">UDP kinase</fullName>
    </submittedName>
</protein>
<feature type="transmembrane region" description="Helical" evidence="19">
    <location>
        <begin position="35"/>
        <end position="53"/>
    </location>
</feature>
<keyword evidence="5" id="KW-0808">Transferase</keyword>
<accession>A0A1L3MPV2</accession>
<comment type="similarity">
    <text evidence="2">Belongs to the bacterial diacylglycerol kinase family.</text>
</comment>
<keyword evidence="11" id="KW-0443">Lipid metabolism</keyword>
<dbReference type="RefSeq" id="WP_072579133.1">
    <property type="nucleotide sequence ID" value="NZ_CP016020.1"/>
</dbReference>
<dbReference type="Gene3D" id="1.10.287.3610">
    <property type="match status" value="1"/>
</dbReference>
<keyword evidence="13" id="KW-0594">Phospholipid biosynthesis</keyword>
<dbReference type="InterPro" id="IPR000829">
    <property type="entry name" value="DAGK"/>
</dbReference>
<evidence type="ECO:0000256" key="11">
    <source>
        <dbReference type="ARBA" id="ARBA00023098"/>
    </source>
</evidence>
<dbReference type="GO" id="GO:0008654">
    <property type="term" value="P:phospholipid biosynthetic process"/>
    <property type="evidence" value="ECO:0007669"/>
    <property type="project" value="UniProtKB-KW"/>
</dbReference>
<evidence type="ECO:0000256" key="15">
    <source>
        <dbReference type="PIRSR" id="PIRSR600829-1"/>
    </source>
</evidence>
<evidence type="ECO:0000256" key="18">
    <source>
        <dbReference type="PIRSR" id="PIRSR600829-4"/>
    </source>
</evidence>
<evidence type="ECO:0000256" key="10">
    <source>
        <dbReference type="ARBA" id="ARBA00022989"/>
    </source>
</evidence>
<comment type="subcellular location">
    <subcellularLocation>
        <location evidence="1">Cell membrane</location>
        <topology evidence="1">Multi-pass membrane protein</topology>
    </subcellularLocation>
</comment>
<evidence type="ECO:0000256" key="4">
    <source>
        <dbReference type="ARBA" id="ARBA00022516"/>
    </source>
</evidence>
<dbReference type="GO" id="GO:0005524">
    <property type="term" value="F:ATP binding"/>
    <property type="evidence" value="ECO:0007669"/>
    <property type="project" value="UniProtKB-KW"/>
</dbReference>
<feature type="binding site" evidence="17">
    <location>
        <position position="80"/>
    </location>
    <ligand>
        <name>ATP</name>
        <dbReference type="ChEBI" id="CHEBI:30616"/>
    </ligand>
</feature>
<feature type="binding site" evidence="16">
    <location>
        <position position="73"/>
    </location>
    <ligand>
        <name>substrate</name>
    </ligand>
</feature>
<dbReference type="GO" id="GO:0016301">
    <property type="term" value="F:kinase activity"/>
    <property type="evidence" value="ECO:0007669"/>
    <property type="project" value="UniProtKB-KW"/>
</dbReference>
<keyword evidence="12 19" id="KW-0472">Membrane</keyword>
<feature type="active site" description="Proton acceptor" evidence="15">
    <location>
        <position position="73"/>
    </location>
</feature>